<dbReference type="Gene3D" id="6.10.340.10">
    <property type="match status" value="1"/>
</dbReference>
<dbReference type="STRING" id="225324.SAMN02745126_06028"/>
<keyword evidence="1" id="KW-0812">Transmembrane</keyword>
<dbReference type="InterPro" id="IPR050697">
    <property type="entry name" value="Adenylyl/Guanylyl_Cyclase_3/4"/>
</dbReference>
<dbReference type="CDD" id="cd07302">
    <property type="entry name" value="CHD"/>
    <property type="match status" value="1"/>
</dbReference>
<feature type="domain" description="Guanylate cyclase" evidence="2">
    <location>
        <begin position="424"/>
        <end position="549"/>
    </location>
</feature>
<dbReference type="AlphaFoldDB" id="A0A1T4TCG1"/>
<proteinExistence type="predicted"/>
<feature type="domain" description="HAMP" evidence="3">
    <location>
        <begin position="331"/>
        <end position="384"/>
    </location>
</feature>
<dbReference type="PANTHER" id="PTHR43081">
    <property type="entry name" value="ADENYLATE CYCLASE, TERMINAL-DIFFERENTIATION SPECIFIC-RELATED"/>
    <property type="match status" value="1"/>
</dbReference>
<reference evidence="5" key="1">
    <citation type="submission" date="2017-02" db="EMBL/GenBank/DDBJ databases">
        <authorList>
            <person name="Varghese N."/>
            <person name="Submissions S."/>
        </authorList>
    </citation>
    <scope>NUCLEOTIDE SEQUENCE [LARGE SCALE GENOMIC DNA]</scope>
    <source>
        <strain evidence="5">ATCC 27094</strain>
    </source>
</reference>
<dbReference type="InterPro" id="IPR001054">
    <property type="entry name" value="A/G_cyclase"/>
</dbReference>
<dbReference type="GO" id="GO:0016020">
    <property type="term" value="C:membrane"/>
    <property type="evidence" value="ECO:0007669"/>
    <property type="project" value="InterPro"/>
</dbReference>
<dbReference type="InterPro" id="IPR003660">
    <property type="entry name" value="HAMP_dom"/>
</dbReference>
<dbReference type="PANTHER" id="PTHR43081:SF1">
    <property type="entry name" value="ADENYLATE CYCLASE, TERMINAL-DIFFERENTIATION SPECIFIC"/>
    <property type="match status" value="1"/>
</dbReference>
<dbReference type="OrthoDB" id="9762462at2"/>
<sequence>MKRKVGLFLLSVIVLVTLATTLIVSTSMYHLVSGRQDREIRGIESSLSDRFTAFTEMLRGEHSRAEAHLDDVLPKIAADLDAMGKTPSDLTDADLDRLARTYGVRNLYFIDRAHKVFQTNLPSDKGLQFPSGRFSAFLDTVYGRGKPMSFGIDMSTVTGILRTYGYFGPAGKDYVLEASTDVRADLADGPYGWMSKYFFEDFFNDALRSNIYVKQVDIFLETDVGFRSLLYAGKELAPAIVREVERNGRYSDLGPDGRLLTVYSRDQSAAFGTKGGGDGGNPSDNKVIVREVTYDTGLALDAVIHVMLGALAVLVVTLPLLYWISARLLQKQLLDPLFSLREEAGAIAAGDLDHPIANTDRRDEIGHLAHSFDLMRGAVRRTILDLKNTNLSIGRFVPHAFLTLIGKPSIVSVQLGDNTNKEMTVLFSDIRGFTRLSEAMTPDENFAFINGFLESIGPVIRHHNGFIDKYIGDAIMALFERPDDAVAASLAMIDALDGFNERRRERGLAPIFIGIGLNTGPLMLGTIGERDRMDCTVISDAVNLASRVEQLTKNYNVSPLLSQDTYERLSDRHAHAIRPIDIVIVKGKTRPVTIYELFDRAPPAEREAKDRTRDLLLSGVAALDAGDKAAARRCFDQALALVPDDPAALHLLKKCG</sequence>
<keyword evidence="1" id="KW-0472">Membrane</keyword>
<dbReference type="SMART" id="SM00304">
    <property type="entry name" value="HAMP"/>
    <property type="match status" value="1"/>
</dbReference>
<dbReference type="InterPro" id="IPR029787">
    <property type="entry name" value="Nucleotide_cyclase"/>
</dbReference>
<dbReference type="RefSeq" id="WP_085937768.1">
    <property type="nucleotide sequence ID" value="NZ_FUWJ01000015.1"/>
</dbReference>
<evidence type="ECO:0000256" key="1">
    <source>
        <dbReference type="SAM" id="Phobius"/>
    </source>
</evidence>
<organism evidence="4 5">
    <name type="scientific">Enhydrobacter aerosaccus</name>
    <dbReference type="NCBI Taxonomy" id="225324"/>
    <lineage>
        <taxon>Bacteria</taxon>
        <taxon>Pseudomonadati</taxon>
        <taxon>Pseudomonadota</taxon>
        <taxon>Alphaproteobacteria</taxon>
        <taxon>Hyphomicrobiales</taxon>
        <taxon>Enhydrobacter</taxon>
    </lineage>
</organism>
<dbReference type="PROSITE" id="PS50125">
    <property type="entry name" value="GUANYLATE_CYCLASE_2"/>
    <property type="match status" value="1"/>
</dbReference>
<evidence type="ECO:0000259" key="3">
    <source>
        <dbReference type="PROSITE" id="PS50885"/>
    </source>
</evidence>
<keyword evidence="1" id="KW-1133">Transmembrane helix</keyword>
<gene>
    <name evidence="4" type="ORF">SAMN02745126_06028</name>
</gene>
<evidence type="ECO:0000313" key="5">
    <source>
        <dbReference type="Proteomes" id="UP000190092"/>
    </source>
</evidence>
<dbReference type="SUPFAM" id="SSF158472">
    <property type="entry name" value="HAMP domain-like"/>
    <property type="match status" value="1"/>
</dbReference>
<dbReference type="Gene3D" id="3.30.70.1230">
    <property type="entry name" value="Nucleotide cyclase"/>
    <property type="match status" value="1"/>
</dbReference>
<dbReference type="GO" id="GO:0035556">
    <property type="term" value="P:intracellular signal transduction"/>
    <property type="evidence" value="ECO:0007669"/>
    <property type="project" value="InterPro"/>
</dbReference>
<name>A0A1T4TCG1_9HYPH</name>
<dbReference type="Proteomes" id="UP000190092">
    <property type="component" value="Unassembled WGS sequence"/>
</dbReference>
<evidence type="ECO:0000313" key="4">
    <source>
        <dbReference type="EMBL" id="SKA38240.1"/>
    </source>
</evidence>
<dbReference type="Pfam" id="PF00211">
    <property type="entry name" value="Guanylate_cyc"/>
    <property type="match status" value="1"/>
</dbReference>
<evidence type="ECO:0000259" key="2">
    <source>
        <dbReference type="PROSITE" id="PS50125"/>
    </source>
</evidence>
<dbReference type="GO" id="GO:0006171">
    <property type="term" value="P:cAMP biosynthetic process"/>
    <property type="evidence" value="ECO:0007669"/>
    <property type="project" value="TreeGrafter"/>
</dbReference>
<protein>
    <submittedName>
        <fullName evidence="4">Adenylate cyclase, class 3</fullName>
    </submittedName>
</protein>
<dbReference type="SMART" id="SM00044">
    <property type="entry name" value="CYCc"/>
    <property type="match status" value="1"/>
</dbReference>
<dbReference type="Pfam" id="PF00672">
    <property type="entry name" value="HAMP"/>
    <property type="match status" value="1"/>
</dbReference>
<accession>A0A1T4TCG1</accession>
<dbReference type="GO" id="GO:0004016">
    <property type="term" value="F:adenylate cyclase activity"/>
    <property type="evidence" value="ECO:0007669"/>
    <property type="project" value="UniProtKB-ARBA"/>
</dbReference>
<dbReference type="EMBL" id="FUWJ01000015">
    <property type="protein sequence ID" value="SKA38240.1"/>
    <property type="molecule type" value="Genomic_DNA"/>
</dbReference>
<dbReference type="SUPFAM" id="SSF55073">
    <property type="entry name" value="Nucleotide cyclase"/>
    <property type="match status" value="1"/>
</dbReference>
<keyword evidence="5" id="KW-1185">Reference proteome</keyword>
<dbReference type="CDD" id="cd06225">
    <property type="entry name" value="HAMP"/>
    <property type="match status" value="1"/>
</dbReference>
<feature type="transmembrane region" description="Helical" evidence="1">
    <location>
        <begin position="302"/>
        <end position="324"/>
    </location>
</feature>
<dbReference type="PROSITE" id="PS50885">
    <property type="entry name" value="HAMP"/>
    <property type="match status" value="1"/>
</dbReference>